<dbReference type="GO" id="GO:0005886">
    <property type="term" value="C:plasma membrane"/>
    <property type="evidence" value="ECO:0007669"/>
    <property type="project" value="UniProtKB-SubCell"/>
</dbReference>
<dbReference type="InterPro" id="IPR000515">
    <property type="entry name" value="MetI-like"/>
</dbReference>
<proteinExistence type="inferred from homology"/>
<keyword evidence="4" id="KW-0997">Cell inner membrane</keyword>
<feature type="compositionally biased region" description="Basic and acidic residues" evidence="9">
    <location>
        <begin position="14"/>
        <end position="23"/>
    </location>
</feature>
<dbReference type="AlphaFoldDB" id="A0A2M9D6N9"/>
<keyword evidence="2 8" id="KW-0813">Transport</keyword>
<dbReference type="GO" id="GO:0055085">
    <property type="term" value="P:transmembrane transport"/>
    <property type="evidence" value="ECO:0007669"/>
    <property type="project" value="InterPro"/>
</dbReference>
<protein>
    <submittedName>
        <fullName evidence="11">Putative spermidine/putrescine transport system permease protein</fullName>
    </submittedName>
</protein>
<feature type="transmembrane region" description="Helical" evidence="8">
    <location>
        <begin position="206"/>
        <end position="228"/>
    </location>
</feature>
<evidence type="ECO:0000256" key="5">
    <source>
        <dbReference type="ARBA" id="ARBA00022692"/>
    </source>
</evidence>
<evidence type="ECO:0000256" key="3">
    <source>
        <dbReference type="ARBA" id="ARBA00022475"/>
    </source>
</evidence>
<dbReference type="Proteomes" id="UP000231742">
    <property type="component" value="Unassembled WGS sequence"/>
</dbReference>
<dbReference type="PANTHER" id="PTHR43357">
    <property type="entry name" value="INNER MEMBRANE ABC TRANSPORTER PERMEASE PROTEIN YDCV"/>
    <property type="match status" value="1"/>
</dbReference>
<feature type="domain" description="ABC transmembrane type-1" evidence="10">
    <location>
        <begin position="95"/>
        <end position="283"/>
    </location>
</feature>
<dbReference type="Gene3D" id="1.10.3720.10">
    <property type="entry name" value="MetI-like"/>
    <property type="match status" value="1"/>
</dbReference>
<dbReference type="PANTHER" id="PTHR43357:SF4">
    <property type="entry name" value="INNER MEMBRANE ABC TRANSPORTER PERMEASE PROTEIN YDCV"/>
    <property type="match status" value="1"/>
</dbReference>
<dbReference type="CDD" id="cd06261">
    <property type="entry name" value="TM_PBP2"/>
    <property type="match status" value="1"/>
</dbReference>
<reference evidence="11 12" key="1">
    <citation type="submission" date="2017-11" db="EMBL/GenBank/DDBJ databases">
        <title>Genomic Encyclopedia of Archaeal and Bacterial Type Strains, Phase II (KMG-II): From Individual Species to Whole Genera.</title>
        <authorList>
            <person name="Goeker M."/>
        </authorList>
    </citation>
    <scope>NUCLEOTIDE SEQUENCE [LARGE SCALE GENOMIC DNA]</scope>
    <source>
        <strain evidence="11 12">DSM 16400</strain>
    </source>
</reference>
<feature type="transmembrane region" description="Helical" evidence="8">
    <location>
        <begin position="165"/>
        <end position="185"/>
    </location>
</feature>
<keyword evidence="7 8" id="KW-0472">Membrane</keyword>
<evidence type="ECO:0000256" key="4">
    <source>
        <dbReference type="ARBA" id="ARBA00022519"/>
    </source>
</evidence>
<evidence type="ECO:0000313" key="11">
    <source>
        <dbReference type="EMBL" id="PJJ81183.1"/>
    </source>
</evidence>
<feature type="transmembrane region" description="Helical" evidence="8">
    <location>
        <begin position="265"/>
        <end position="283"/>
    </location>
</feature>
<evidence type="ECO:0000256" key="6">
    <source>
        <dbReference type="ARBA" id="ARBA00022989"/>
    </source>
</evidence>
<keyword evidence="5 8" id="KW-0812">Transmembrane</keyword>
<dbReference type="SUPFAM" id="SSF161098">
    <property type="entry name" value="MetI-like"/>
    <property type="match status" value="1"/>
</dbReference>
<dbReference type="InterPro" id="IPR035906">
    <property type="entry name" value="MetI-like_sf"/>
</dbReference>
<feature type="region of interest" description="Disordered" evidence="9">
    <location>
        <begin position="14"/>
        <end position="33"/>
    </location>
</feature>
<organism evidence="11 12">
    <name type="scientific">Salinibacterium amurskyense</name>
    <dbReference type="NCBI Taxonomy" id="205941"/>
    <lineage>
        <taxon>Bacteria</taxon>
        <taxon>Bacillati</taxon>
        <taxon>Actinomycetota</taxon>
        <taxon>Actinomycetes</taxon>
        <taxon>Micrococcales</taxon>
        <taxon>Microbacteriaceae</taxon>
        <taxon>Salinibacterium</taxon>
    </lineage>
</organism>
<dbReference type="EMBL" id="PGFH01000001">
    <property type="protein sequence ID" value="PJJ81183.1"/>
    <property type="molecule type" value="Genomic_DNA"/>
</dbReference>
<comment type="caution">
    <text evidence="11">The sequence shown here is derived from an EMBL/GenBank/DDBJ whole genome shotgun (WGS) entry which is preliminary data.</text>
</comment>
<evidence type="ECO:0000259" key="10">
    <source>
        <dbReference type="PROSITE" id="PS50928"/>
    </source>
</evidence>
<evidence type="ECO:0000256" key="7">
    <source>
        <dbReference type="ARBA" id="ARBA00023136"/>
    </source>
</evidence>
<dbReference type="Pfam" id="PF00528">
    <property type="entry name" value="BPD_transp_1"/>
    <property type="match status" value="1"/>
</dbReference>
<accession>A0A2M9D6N9</accession>
<comment type="similarity">
    <text evidence="8">Belongs to the binding-protein-dependent transport system permease family.</text>
</comment>
<evidence type="ECO:0000256" key="9">
    <source>
        <dbReference type="SAM" id="MobiDB-lite"/>
    </source>
</evidence>
<feature type="transmembrane region" description="Helical" evidence="8">
    <location>
        <begin position="130"/>
        <end position="159"/>
    </location>
</feature>
<feature type="transmembrane region" description="Helical" evidence="8">
    <location>
        <begin position="85"/>
        <end position="109"/>
    </location>
</feature>
<keyword evidence="12" id="KW-1185">Reference proteome</keyword>
<feature type="transmembrane region" description="Helical" evidence="8">
    <location>
        <begin position="234"/>
        <end position="253"/>
    </location>
</feature>
<feature type="transmembrane region" description="Helical" evidence="8">
    <location>
        <begin position="42"/>
        <end position="65"/>
    </location>
</feature>
<dbReference type="PROSITE" id="PS50928">
    <property type="entry name" value="ABC_TM1"/>
    <property type="match status" value="1"/>
</dbReference>
<evidence type="ECO:0000313" key="12">
    <source>
        <dbReference type="Proteomes" id="UP000231742"/>
    </source>
</evidence>
<keyword evidence="3" id="KW-1003">Cell membrane</keyword>
<sequence length="295" mass="31149">MTLSTSNVDVDRAQRIQHERRMPGDAGRPLSQSRGVMRTARIGSTALMSLWFALPFLPLVLWSFANSWSAPDLLPMTLGVDGLTAALANGAVAAFGDSLLLSLIVAAIATPLGAMAARALSRRTLPFGRLVSVLLFSPVLLPPFAAVLGINVVLLRAWVPPELGVILVLVVVAIPYTTFSMRVAYAAYDDGFDEAARTLGATSRFALWRIHLPLIAPALARSAFLAFLVGWSDYLVTLVVGGGQLVTLPLIIASSASGIGNESSVAVLSLSAVIPPLILLAFVSRARNLNPGKQS</sequence>
<evidence type="ECO:0000256" key="1">
    <source>
        <dbReference type="ARBA" id="ARBA00004429"/>
    </source>
</evidence>
<name>A0A2M9D6N9_9MICO</name>
<evidence type="ECO:0000256" key="8">
    <source>
        <dbReference type="RuleBase" id="RU363032"/>
    </source>
</evidence>
<keyword evidence="6 8" id="KW-1133">Transmembrane helix</keyword>
<comment type="subcellular location">
    <subcellularLocation>
        <location evidence="1">Cell inner membrane</location>
        <topology evidence="1">Multi-pass membrane protein</topology>
    </subcellularLocation>
    <subcellularLocation>
        <location evidence="8">Cell membrane</location>
        <topology evidence="8">Multi-pass membrane protein</topology>
    </subcellularLocation>
</comment>
<gene>
    <name evidence="11" type="ORF">CLV85_0354</name>
</gene>
<dbReference type="RefSeq" id="WP_229820513.1">
    <property type="nucleotide sequence ID" value="NZ_BMZU01000001.1"/>
</dbReference>
<evidence type="ECO:0000256" key="2">
    <source>
        <dbReference type="ARBA" id="ARBA00022448"/>
    </source>
</evidence>